<dbReference type="GO" id="GO:0005886">
    <property type="term" value="C:plasma membrane"/>
    <property type="evidence" value="ECO:0007669"/>
    <property type="project" value="TreeGrafter"/>
</dbReference>
<organism evidence="3 4">
    <name type="scientific">Thermomonospora umbrina</name>
    <dbReference type="NCBI Taxonomy" id="111806"/>
    <lineage>
        <taxon>Bacteria</taxon>
        <taxon>Bacillati</taxon>
        <taxon>Actinomycetota</taxon>
        <taxon>Actinomycetes</taxon>
        <taxon>Streptosporangiales</taxon>
        <taxon>Thermomonosporaceae</taxon>
        <taxon>Thermomonospora</taxon>
    </lineage>
</organism>
<comment type="caution">
    <text evidence="3">The sequence shown here is derived from an EMBL/GenBank/DDBJ whole genome shotgun (WGS) entry which is preliminary data.</text>
</comment>
<dbReference type="GO" id="GO:0046872">
    <property type="term" value="F:metal ion binding"/>
    <property type="evidence" value="ECO:0007669"/>
    <property type="project" value="InterPro"/>
</dbReference>
<reference evidence="3 4" key="1">
    <citation type="submission" date="2018-08" db="EMBL/GenBank/DDBJ databases">
        <title>Sequencing the genomes of 1000 actinobacteria strains.</title>
        <authorList>
            <person name="Klenk H.-P."/>
        </authorList>
    </citation>
    <scope>NUCLEOTIDE SEQUENCE [LARGE SCALE GENOMIC DNA]</scope>
    <source>
        <strain evidence="3 4">DSM 43927</strain>
    </source>
</reference>
<dbReference type="Gene3D" id="1.20.120.450">
    <property type="entry name" value="dinb family like domain"/>
    <property type="match status" value="1"/>
</dbReference>
<dbReference type="OrthoDB" id="3671213at2"/>
<feature type="domain" description="MDMPI C-terminal" evidence="1">
    <location>
        <begin position="174"/>
        <end position="268"/>
    </location>
</feature>
<sequence>MDHVAQFHREVSAFETAVRRAAEADSAALVPSCPGWSVSDLVGHLGGVHRFVAHLVRERIVEQPDALANLVDDSPAAGTDLTFLGLPENLEGWPRPEHAPNRGPVPVGLVDWFGEGARALESLFRGRDPDERVWTWSSDHTVGFWVRMQTIEAALHRWDAENALGAGRPIDAALARDAIGQNFEVMAPYRRARQHAPPGTGERYRFTESDGTHVWTVTFAGDDVRLDGGTGPCDVELAGTAADLLLFLWQRIPADRLRVRGDRGVLDRYFTLVPAV</sequence>
<dbReference type="InterPro" id="IPR024344">
    <property type="entry name" value="MDMPI_metal-binding"/>
</dbReference>
<accession>A0A3D9T382</accession>
<protein>
    <submittedName>
        <fullName evidence="3">Uncharacterized protein (TIGR03083 family)</fullName>
    </submittedName>
</protein>
<proteinExistence type="predicted"/>
<feature type="domain" description="Mycothiol-dependent maleylpyruvate isomerase metal-binding" evidence="2">
    <location>
        <begin position="8"/>
        <end position="160"/>
    </location>
</feature>
<dbReference type="AlphaFoldDB" id="A0A3D9T382"/>
<gene>
    <name evidence="3" type="ORF">DFJ69_6416</name>
</gene>
<evidence type="ECO:0000259" key="2">
    <source>
        <dbReference type="Pfam" id="PF11716"/>
    </source>
</evidence>
<evidence type="ECO:0000313" key="4">
    <source>
        <dbReference type="Proteomes" id="UP000256661"/>
    </source>
</evidence>
<evidence type="ECO:0000313" key="3">
    <source>
        <dbReference type="EMBL" id="REF00834.1"/>
    </source>
</evidence>
<keyword evidence="4" id="KW-1185">Reference proteome</keyword>
<dbReference type="SUPFAM" id="SSF109854">
    <property type="entry name" value="DinB/YfiT-like putative metalloenzymes"/>
    <property type="match status" value="1"/>
</dbReference>
<dbReference type="Proteomes" id="UP000256661">
    <property type="component" value="Unassembled WGS sequence"/>
</dbReference>
<dbReference type="Pfam" id="PF07398">
    <property type="entry name" value="MDMPI_C"/>
    <property type="match status" value="1"/>
</dbReference>
<name>A0A3D9T382_9ACTN</name>
<dbReference type="InterPro" id="IPR010872">
    <property type="entry name" value="MDMPI_C-term_domain"/>
</dbReference>
<dbReference type="InterPro" id="IPR017517">
    <property type="entry name" value="Maleyloyr_isom"/>
</dbReference>
<dbReference type="Pfam" id="PF11716">
    <property type="entry name" value="MDMPI_N"/>
    <property type="match status" value="1"/>
</dbReference>
<dbReference type="InterPro" id="IPR034660">
    <property type="entry name" value="DinB/YfiT-like"/>
</dbReference>
<dbReference type="PANTHER" id="PTHR40758">
    <property type="entry name" value="CONSERVED PROTEIN"/>
    <property type="match status" value="1"/>
</dbReference>
<evidence type="ECO:0000259" key="1">
    <source>
        <dbReference type="Pfam" id="PF07398"/>
    </source>
</evidence>
<dbReference type="EMBL" id="QTTT01000001">
    <property type="protein sequence ID" value="REF00834.1"/>
    <property type="molecule type" value="Genomic_DNA"/>
</dbReference>
<dbReference type="PANTHER" id="PTHR40758:SF1">
    <property type="entry name" value="CONSERVED PROTEIN"/>
    <property type="match status" value="1"/>
</dbReference>
<dbReference type="NCBIfam" id="TIGR03083">
    <property type="entry name" value="maleylpyruvate isomerase family mycothiol-dependent enzyme"/>
    <property type="match status" value="1"/>
</dbReference>